<sequence length="133" mass="15443">MNLAQRIKQIDLIGLNSLNKFKTSYVELNALACYLDLDFFQNKNDFYLFKRKSLIYKAKSPKQIKEFLKSLLKQKLDLKAKKEAKKADFLRAKALKKEKHTREIIRANQGGLFSSEMLVSYLAKRGGREKAPL</sequence>
<comment type="caution">
    <text evidence="1">The sequence shown here is derived from an EMBL/GenBank/DDBJ whole genome shotgun (WGS) entry which is preliminary data.</text>
</comment>
<organism evidence="1 2">
    <name type="scientific">Campylobacter helveticus</name>
    <dbReference type="NCBI Taxonomy" id="28898"/>
    <lineage>
        <taxon>Bacteria</taxon>
        <taxon>Pseudomonadati</taxon>
        <taxon>Campylobacterota</taxon>
        <taxon>Epsilonproteobacteria</taxon>
        <taxon>Campylobacterales</taxon>
        <taxon>Campylobacteraceae</taxon>
        <taxon>Campylobacter</taxon>
    </lineage>
</organism>
<protein>
    <submittedName>
        <fullName evidence="1">Uncharacterized protein</fullName>
    </submittedName>
</protein>
<dbReference type="Proteomes" id="UP000306813">
    <property type="component" value="Unassembled WGS sequence"/>
</dbReference>
<proteinExistence type="predicted"/>
<accession>A0AAX2UFZ7</accession>
<evidence type="ECO:0000313" key="1">
    <source>
        <dbReference type="EMBL" id="TNB54912.1"/>
    </source>
</evidence>
<dbReference type="EMBL" id="VDBS01000099">
    <property type="protein sequence ID" value="TNB54912.1"/>
    <property type="molecule type" value="Genomic_DNA"/>
</dbReference>
<name>A0AAX2UFZ7_9BACT</name>
<evidence type="ECO:0000313" key="2">
    <source>
        <dbReference type="Proteomes" id="UP000306813"/>
    </source>
</evidence>
<dbReference type="RefSeq" id="WP_139026944.1">
    <property type="nucleotide sequence ID" value="NZ_VDBS01000099.1"/>
</dbReference>
<dbReference type="AlphaFoldDB" id="A0AAX2UFZ7"/>
<gene>
    <name evidence="1" type="ORF">FDW42_09830</name>
</gene>
<reference evidence="1 2" key="1">
    <citation type="submission" date="2019-05" db="EMBL/GenBank/DDBJ databases">
        <title>Draft genomes of eight strains of Campylobacter helveticus isolated from cats and a dog in New Zealand.</title>
        <authorList>
            <person name="Bojanic K."/>
            <person name="Midwinter A.C."/>
            <person name="Biggs P.J."/>
            <person name="Acke E."/>
            <person name="Cornelius A.J."/>
            <person name="Marshall J.C."/>
        </authorList>
    </citation>
    <scope>NUCLEOTIDE SEQUENCE [LARGE SCALE GENOMIC DNA]</scope>
    <source>
        <strain evidence="1 2">ACP123b</strain>
    </source>
</reference>